<accession>A0A517VFS2</accession>
<evidence type="ECO:0000259" key="2">
    <source>
        <dbReference type="PROSITE" id="PS50110"/>
    </source>
</evidence>
<dbReference type="RefSeq" id="WP_145229056.1">
    <property type="nucleotide sequence ID" value="NZ_CP036343.1"/>
</dbReference>
<feature type="modified residue" description="4-aspartylphosphate" evidence="1">
    <location>
        <position position="64"/>
    </location>
</feature>
<dbReference type="SUPFAM" id="SSF52172">
    <property type="entry name" value="CheY-like"/>
    <property type="match status" value="1"/>
</dbReference>
<dbReference type="KEGG" id="gax:Pan161_35270"/>
<protein>
    <submittedName>
        <fullName evidence="3">Response regulator rcp1</fullName>
    </submittedName>
</protein>
<feature type="domain" description="Response regulatory" evidence="2">
    <location>
        <begin position="7"/>
        <end position="131"/>
    </location>
</feature>
<organism evidence="3 4">
    <name type="scientific">Gimesia algae</name>
    <dbReference type="NCBI Taxonomy" id="2527971"/>
    <lineage>
        <taxon>Bacteria</taxon>
        <taxon>Pseudomonadati</taxon>
        <taxon>Planctomycetota</taxon>
        <taxon>Planctomycetia</taxon>
        <taxon>Planctomycetales</taxon>
        <taxon>Planctomycetaceae</taxon>
        <taxon>Gimesia</taxon>
    </lineage>
</organism>
<dbReference type="CDD" id="cd17557">
    <property type="entry name" value="REC_Rcp-like"/>
    <property type="match status" value="1"/>
</dbReference>
<dbReference type="EMBL" id="CP036343">
    <property type="protein sequence ID" value="QDT91863.1"/>
    <property type="molecule type" value="Genomic_DNA"/>
</dbReference>
<dbReference type="AlphaFoldDB" id="A0A517VFS2"/>
<reference evidence="3 4" key="1">
    <citation type="submission" date="2019-02" db="EMBL/GenBank/DDBJ databases">
        <title>Deep-cultivation of Planctomycetes and their phenomic and genomic characterization uncovers novel biology.</title>
        <authorList>
            <person name="Wiegand S."/>
            <person name="Jogler M."/>
            <person name="Boedeker C."/>
            <person name="Pinto D."/>
            <person name="Vollmers J."/>
            <person name="Rivas-Marin E."/>
            <person name="Kohn T."/>
            <person name="Peeters S.H."/>
            <person name="Heuer A."/>
            <person name="Rast P."/>
            <person name="Oberbeckmann S."/>
            <person name="Bunk B."/>
            <person name="Jeske O."/>
            <person name="Meyerdierks A."/>
            <person name="Storesund J.E."/>
            <person name="Kallscheuer N."/>
            <person name="Luecker S."/>
            <person name="Lage O.M."/>
            <person name="Pohl T."/>
            <person name="Merkel B.J."/>
            <person name="Hornburger P."/>
            <person name="Mueller R.-W."/>
            <person name="Bruemmer F."/>
            <person name="Labrenz M."/>
            <person name="Spormann A.M."/>
            <person name="Op den Camp H."/>
            <person name="Overmann J."/>
            <person name="Amann R."/>
            <person name="Jetten M.S.M."/>
            <person name="Mascher T."/>
            <person name="Medema M.H."/>
            <person name="Devos D.P."/>
            <person name="Kaster A.-K."/>
            <person name="Ovreas L."/>
            <person name="Rohde M."/>
            <person name="Galperin M.Y."/>
            <person name="Jogler C."/>
        </authorList>
    </citation>
    <scope>NUCLEOTIDE SEQUENCE [LARGE SCALE GENOMIC DNA]</scope>
    <source>
        <strain evidence="3 4">Pan161</strain>
    </source>
</reference>
<dbReference type="PANTHER" id="PTHR44520:SF2">
    <property type="entry name" value="RESPONSE REGULATOR RCP1"/>
    <property type="match status" value="1"/>
</dbReference>
<dbReference type="Proteomes" id="UP000316855">
    <property type="component" value="Chromosome"/>
</dbReference>
<dbReference type="GO" id="GO:0000160">
    <property type="term" value="P:phosphorelay signal transduction system"/>
    <property type="evidence" value="ECO:0007669"/>
    <property type="project" value="InterPro"/>
</dbReference>
<dbReference type="SMART" id="SM00448">
    <property type="entry name" value="REC"/>
    <property type="match status" value="1"/>
</dbReference>
<dbReference type="InterPro" id="IPR001789">
    <property type="entry name" value="Sig_transdc_resp-reg_receiver"/>
</dbReference>
<proteinExistence type="predicted"/>
<evidence type="ECO:0000313" key="3">
    <source>
        <dbReference type="EMBL" id="QDT91863.1"/>
    </source>
</evidence>
<dbReference type="PANTHER" id="PTHR44520">
    <property type="entry name" value="RESPONSE REGULATOR RCP1-RELATED"/>
    <property type="match status" value="1"/>
</dbReference>
<name>A0A517VFS2_9PLAN</name>
<dbReference type="Pfam" id="PF00072">
    <property type="entry name" value="Response_reg"/>
    <property type="match status" value="1"/>
</dbReference>
<dbReference type="Gene3D" id="3.40.50.2300">
    <property type="match status" value="1"/>
</dbReference>
<sequence length="145" mass="16360">MLQNRFSILLVEDDDVDREVVNRAIKRQELGCSLYTASEGAEALSILRGESADKLNEDFVVLLDLNMPGMNGLQFLDELREDPELSHTIVFVLSTSEHPRDIAKAYKKNVAGYFSKTQVDLLVKMLSDYAQASLFPNPRVMQSIH</sequence>
<evidence type="ECO:0000256" key="1">
    <source>
        <dbReference type="PROSITE-ProRule" id="PRU00169"/>
    </source>
</evidence>
<dbReference type="InterPro" id="IPR011006">
    <property type="entry name" value="CheY-like_superfamily"/>
</dbReference>
<evidence type="ECO:0000313" key="4">
    <source>
        <dbReference type="Proteomes" id="UP000316855"/>
    </source>
</evidence>
<dbReference type="OrthoDB" id="195863at2"/>
<dbReference type="PROSITE" id="PS50110">
    <property type="entry name" value="RESPONSE_REGULATORY"/>
    <property type="match status" value="1"/>
</dbReference>
<keyword evidence="1" id="KW-0597">Phosphoprotein</keyword>
<dbReference type="InterPro" id="IPR052893">
    <property type="entry name" value="TCS_response_regulator"/>
</dbReference>
<gene>
    <name evidence="3" type="primary">rcp1</name>
    <name evidence="3" type="ORF">Pan161_35270</name>
</gene>
<keyword evidence="4" id="KW-1185">Reference proteome</keyword>